<evidence type="ECO:0000256" key="1">
    <source>
        <dbReference type="SAM" id="MobiDB-lite"/>
    </source>
</evidence>
<dbReference type="EMBL" id="CP003363">
    <property type="protein sequence ID" value="AGB50723.1"/>
    <property type="molecule type" value="Genomic_DNA"/>
</dbReference>
<reference evidence="3" key="1">
    <citation type="submission" date="2012-02" db="EMBL/GenBank/DDBJ databases">
        <title>Complete sequence of plasmid of Methanomethylovorans hollandica DSM 15978.</title>
        <authorList>
            <person name="Lucas S."/>
            <person name="Copeland A."/>
            <person name="Lapidus A."/>
            <person name="Glavina del Rio T."/>
            <person name="Dalin E."/>
            <person name="Tice H."/>
            <person name="Bruce D."/>
            <person name="Goodwin L."/>
            <person name="Pitluck S."/>
            <person name="Peters L."/>
            <person name="Mikhailova N."/>
            <person name="Held B."/>
            <person name="Kyrpides N."/>
            <person name="Mavromatis K."/>
            <person name="Ivanova N."/>
            <person name="Brettin T."/>
            <person name="Detter J.C."/>
            <person name="Han C."/>
            <person name="Larimer F."/>
            <person name="Land M."/>
            <person name="Hauser L."/>
            <person name="Markowitz V."/>
            <person name="Cheng J.-F."/>
            <person name="Hugenholtz P."/>
            <person name="Woyke T."/>
            <person name="Wu D."/>
            <person name="Spring S."/>
            <person name="Schroeder M."/>
            <person name="Brambilla E."/>
            <person name="Klenk H.-P."/>
            <person name="Eisen J.A."/>
        </authorList>
    </citation>
    <scope>NUCLEOTIDE SEQUENCE [LARGE SCALE GENOMIC DNA]</scope>
    <source>
        <strain evidence="3">DSM 15978 / NBRC 107637 / DMS1</strain>
        <plasmid evidence="3">Plasmid pMETHO01</plasmid>
    </source>
</reference>
<name>L0L2T2_METHD</name>
<organism evidence="2 3">
    <name type="scientific">Methanomethylovorans hollandica (strain DSM 15978 / NBRC 107637 / DMS1)</name>
    <dbReference type="NCBI Taxonomy" id="867904"/>
    <lineage>
        <taxon>Archaea</taxon>
        <taxon>Methanobacteriati</taxon>
        <taxon>Methanobacteriota</taxon>
        <taxon>Stenosarchaea group</taxon>
        <taxon>Methanomicrobia</taxon>
        <taxon>Methanosarcinales</taxon>
        <taxon>Methanosarcinaceae</taxon>
        <taxon>Methanomethylovorans</taxon>
    </lineage>
</organism>
<dbReference type="Proteomes" id="UP000010866">
    <property type="component" value="Plasmid pMETHO01"/>
</dbReference>
<sequence length="74" mass="8671">MHKTRNYYSMKSAHIFKNPRRSGSKKDAPKTIYPSEDSLDPAFVKEVEHRRQEVQNGKGIRFDTAEDLFTNLEK</sequence>
<keyword evidence="3" id="KW-1185">Reference proteome</keyword>
<evidence type="ECO:0000313" key="2">
    <source>
        <dbReference type="EMBL" id="AGB50723.1"/>
    </source>
</evidence>
<accession>L0L2T2</accession>
<feature type="region of interest" description="Disordered" evidence="1">
    <location>
        <begin position="1"/>
        <end position="37"/>
    </location>
</feature>
<protein>
    <submittedName>
        <fullName evidence="2">Uncharacterized protein</fullName>
    </submittedName>
</protein>
<proteinExistence type="predicted"/>
<dbReference type="KEGG" id="mhz:Metho_2586"/>
<keyword evidence="2" id="KW-0614">Plasmid</keyword>
<dbReference type="HOGENOM" id="CLU_2766011_0_0_2"/>
<gene>
    <name evidence="2" type="ordered locus">Metho_2586</name>
</gene>
<geneLocation type="plasmid" evidence="2 3">
    <name>pMETHO01</name>
</geneLocation>
<evidence type="ECO:0000313" key="3">
    <source>
        <dbReference type="Proteomes" id="UP000010866"/>
    </source>
</evidence>
<dbReference type="AlphaFoldDB" id="L0L2T2"/>